<proteinExistence type="predicted"/>
<dbReference type="GO" id="GO:0006071">
    <property type="term" value="P:glycerol metabolic process"/>
    <property type="evidence" value="ECO:0007669"/>
    <property type="project" value="InterPro"/>
</dbReference>
<sequence length="189" mass="20738">MKQEYYDIVEANPVIAAVKDQEGLETCCRLEEIQVVFILFGNICTISEIVRRVKEAGKMAVVHIDLIGGLGSKEIAVDFINSQTEADGIISTKPPMIERGRKLGMFTILRYFLIDSLALTNIRHPQHSTKPDMIEVLPGLMPEMIRRICKSTKTPIIAGGLIEDKDAVMAALSAGAIAVSTTNPGVWEL</sequence>
<dbReference type="OrthoDB" id="9799580at2"/>
<dbReference type="EMBL" id="JAAIUO010000006">
    <property type="protein sequence ID" value="NSK15108.1"/>
    <property type="molecule type" value="Genomic_DNA"/>
</dbReference>
<evidence type="ECO:0000313" key="1">
    <source>
        <dbReference type="EMBL" id="NSK15108.1"/>
    </source>
</evidence>
<name>A0A850HLE8_9FIRM</name>
<dbReference type="Gene3D" id="3.20.20.70">
    <property type="entry name" value="Aldolase class I"/>
    <property type="match status" value="1"/>
</dbReference>
<dbReference type="Proteomes" id="UP000528555">
    <property type="component" value="Unassembled WGS sequence"/>
</dbReference>
<dbReference type="GO" id="GO:0006355">
    <property type="term" value="P:regulation of DNA-templated transcription"/>
    <property type="evidence" value="ECO:0007669"/>
    <property type="project" value="InterPro"/>
</dbReference>
<protein>
    <submittedName>
        <fullName evidence="2">Glycerol-3-phosphate responsive antiterminator</fullName>
    </submittedName>
</protein>
<gene>
    <name evidence="2" type="ORF">G5A66_09540</name>
    <name evidence="1" type="ORF">G5A75_09565</name>
</gene>
<comment type="caution">
    <text evidence="2">The sequence shown here is derived from an EMBL/GenBank/DDBJ whole genome shotgun (WGS) entry which is preliminary data.</text>
</comment>
<dbReference type="InterPro" id="IPR013785">
    <property type="entry name" value="Aldolase_TIM"/>
</dbReference>
<evidence type="ECO:0000313" key="4">
    <source>
        <dbReference type="Proteomes" id="UP000701680"/>
    </source>
</evidence>
<organism evidence="2 3">
    <name type="scientific">Dorea phocaeensis</name>
    <dbReference type="NCBI Taxonomy" id="2040291"/>
    <lineage>
        <taxon>Bacteria</taxon>
        <taxon>Bacillati</taxon>
        <taxon>Bacillota</taxon>
        <taxon>Clostridia</taxon>
        <taxon>Lachnospirales</taxon>
        <taxon>Lachnospiraceae</taxon>
        <taxon>Dorea</taxon>
    </lineage>
</organism>
<dbReference type="Proteomes" id="UP000701680">
    <property type="component" value="Unassembled WGS sequence"/>
</dbReference>
<dbReference type="SUPFAM" id="SSF110391">
    <property type="entry name" value="GlpP-like"/>
    <property type="match status" value="1"/>
</dbReference>
<keyword evidence="3" id="KW-1185">Reference proteome</keyword>
<dbReference type="Pfam" id="PF04309">
    <property type="entry name" value="G3P_antiterm"/>
    <property type="match status" value="1"/>
</dbReference>
<dbReference type="RefSeq" id="WP_101695936.1">
    <property type="nucleotide sequence ID" value="NZ_JAAITX010000006.1"/>
</dbReference>
<dbReference type="PIRSF" id="PIRSF016897">
    <property type="entry name" value="GlpP"/>
    <property type="match status" value="1"/>
</dbReference>
<reference evidence="3 4" key="1">
    <citation type="journal article" date="2020" name="Cell Host Microbe">
        <title>Functional and Genomic Variation between Human-Derived Isolates of Lachnospiraceae Reveals Inter- and Intra-Species Diversity.</title>
        <authorList>
            <person name="Sorbara M.T."/>
            <person name="Littmann E.R."/>
            <person name="Fontana E."/>
            <person name="Moody T.U."/>
            <person name="Kohout C.E."/>
            <person name="Gjonbalaj M."/>
            <person name="Eaton V."/>
            <person name="Seok R."/>
            <person name="Leiner I.M."/>
            <person name="Pamer E.G."/>
        </authorList>
    </citation>
    <scope>NUCLEOTIDE SEQUENCE [LARGE SCALE GENOMIC DNA]</scope>
    <source>
        <strain evidence="2 3">MSK.17.11</strain>
        <strain evidence="1 4">MSK.17.38</strain>
    </source>
</reference>
<dbReference type="PANTHER" id="PTHR35787">
    <property type="entry name" value="GLYCEROL UPTAKE OPERON ANTITERMINATOR REGULATORY PROTEIN"/>
    <property type="match status" value="1"/>
</dbReference>
<dbReference type="EMBL" id="JAAITX010000006">
    <property type="protein sequence ID" value="NVH58881.1"/>
    <property type="molecule type" value="Genomic_DNA"/>
</dbReference>
<accession>A0A850HLE8</accession>
<evidence type="ECO:0000313" key="3">
    <source>
        <dbReference type="Proteomes" id="UP000528555"/>
    </source>
</evidence>
<evidence type="ECO:0000313" key="2">
    <source>
        <dbReference type="EMBL" id="NVH58881.1"/>
    </source>
</evidence>
<dbReference type="InterPro" id="IPR006699">
    <property type="entry name" value="GlpP"/>
</dbReference>
<dbReference type="AlphaFoldDB" id="A0A850HLE8"/>
<reference evidence="2" key="2">
    <citation type="submission" date="2020-02" db="EMBL/GenBank/DDBJ databases">
        <authorList>
            <person name="Littmann E."/>
            <person name="Sorbara M."/>
        </authorList>
    </citation>
    <scope>NUCLEOTIDE SEQUENCE</scope>
    <source>
        <strain evidence="2">MSK.17.11</strain>
        <strain evidence="1">MSK.17.38</strain>
    </source>
</reference>
<dbReference type="PANTHER" id="PTHR35787:SF1">
    <property type="entry name" value="GLYCEROL UPTAKE OPERON ANTITERMINATOR REGULATORY PROTEIN"/>
    <property type="match status" value="1"/>
</dbReference>